<keyword evidence="1" id="KW-0732">Signal</keyword>
<evidence type="ECO:0000259" key="2">
    <source>
        <dbReference type="Pfam" id="PF22848"/>
    </source>
</evidence>
<dbReference type="Pfam" id="PF22848">
    <property type="entry name" value="ASD1_dom"/>
    <property type="match status" value="1"/>
</dbReference>
<feature type="domain" description="Alpha-L-arabinofuranosidase 1 catalytic" evidence="2">
    <location>
        <begin position="91"/>
        <end position="218"/>
    </location>
</feature>
<keyword evidence="4" id="KW-1185">Reference proteome</keyword>
<dbReference type="Gene3D" id="3.20.20.80">
    <property type="entry name" value="Glycosidases"/>
    <property type="match status" value="1"/>
</dbReference>
<dbReference type="EMBL" id="JBHSKD010000011">
    <property type="protein sequence ID" value="MFC5177492.1"/>
    <property type="molecule type" value="Genomic_DNA"/>
</dbReference>
<dbReference type="Gene3D" id="2.60.40.1180">
    <property type="entry name" value="Golgi alpha-mannosidase II"/>
    <property type="match status" value="1"/>
</dbReference>
<dbReference type="InterPro" id="IPR013780">
    <property type="entry name" value="Glyco_hydro_b"/>
</dbReference>
<sequence>MSAWPTVALTALVLTASSFAPHPPPEADEAPGLRADPDTVITVHVAQDRGSAPTGLLGVNHHYNADGYHLWDPATDAADPAAVRGAELAGITSMRFPGGTVANTYDWKRAVGPTHGCQVVGPHADHPATLLTRGLDFGPDEYMRFLEQIDADPFVMVPFVTETPGDAADWVEYMNSPSGTAQNPNGGEDWAEVRAANGHPAPYRVQWWEIGNEQHHGPSRYWMSADDRTALRQYANGGSLAVTGENLGKDCSHTAAGTPSDGTAGQVFEVLYPPVAPASVTVVADGHVWTQVDDLSDSGADDRVFTVDAGRGRVHFGDGMHGAVPPAGSTVKASYRSVHEGFFAFARRMKEVDPSIHVCSSWGTVDFDPVAGDRDYDCLTAHAISLLQWRGNPDGTAHPAIDGHDLAMVKADGLVRGVGRLLDSLPRSVPLVLSEFLGLHGNDRAFVGWPRSESQAVFQATLWAAWMRMHIRRGTGDDFLWSADRGVLGAAPDFTFSADAVTRQALSPMFSAGGRLVATSVAGNPVRRPPSLPASYRGLSVTATRASGVLWLLVVNRLPGQAVTARVRLDGGTSTGALEARIVRSLSFHAQNTPEDPQQVFLDVGNRSIGRAAFDQTFPPASTTVLRVGLR</sequence>
<organism evidence="3 4">
    <name type="scientific">Nocardioides taihuensis</name>
    <dbReference type="NCBI Taxonomy" id="1835606"/>
    <lineage>
        <taxon>Bacteria</taxon>
        <taxon>Bacillati</taxon>
        <taxon>Actinomycetota</taxon>
        <taxon>Actinomycetes</taxon>
        <taxon>Propionibacteriales</taxon>
        <taxon>Nocardioidaceae</taxon>
        <taxon>Nocardioides</taxon>
    </lineage>
</organism>
<gene>
    <name evidence="3" type="ORF">ACFPGP_12465</name>
</gene>
<dbReference type="SUPFAM" id="SSF51445">
    <property type="entry name" value="(Trans)glycosidases"/>
    <property type="match status" value="1"/>
</dbReference>
<evidence type="ECO:0000256" key="1">
    <source>
        <dbReference type="SAM" id="SignalP"/>
    </source>
</evidence>
<evidence type="ECO:0000313" key="3">
    <source>
        <dbReference type="EMBL" id="MFC5177492.1"/>
    </source>
</evidence>
<comment type="caution">
    <text evidence="3">The sequence shown here is derived from an EMBL/GenBank/DDBJ whole genome shotgun (WGS) entry which is preliminary data.</text>
</comment>
<feature type="signal peptide" evidence="1">
    <location>
        <begin position="1"/>
        <end position="20"/>
    </location>
</feature>
<protein>
    <recommendedName>
        <fullName evidence="2">Alpha-L-arabinofuranosidase 1 catalytic domain-containing protein</fullName>
    </recommendedName>
</protein>
<name>A0ABW0BKB0_9ACTN</name>
<feature type="chain" id="PRO_5045653208" description="Alpha-L-arabinofuranosidase 1 catalytic domain-containing protein" evidence="1">
    <location>
        <begin position="21"/>
        <end position="631"/>
    </location>
</feature>
<accession>A0ABW0BKB0</accession>
<evidence type="ECO:0000313" key="4">
    <source>
        <dbReference type="Proteomes" id="UP001596087"/>
    </source>
</evidence>
<dbReference type="Proteomes" id="UP001596087">
    <property type="component" value="Unassembled WGS sequence"/>
</dbReference>
<dbReference type="InterPro" id="IPR017853">
    <property type="entry name" value="GH"/>
</dbReference>
<reference evidence="4" key="1">
    <citation type="journal article" date="2019" name="Int. J. Syst. Evol. Microbiol.">
        <title>The Global Catalogue of Microorganisms (GCM) 10K type strain sequencing project: providing services to taxonomists for standard genome sequencing and annotation.</title>
        <authorList>
            <consortium name="The Broad Institute Genomics Platform"/>
            <consortium name="The Broad Institute Genome Sequencing Center for Infectious Disease"/>
            <person name="Wu L."/>
            <person name="Ma J."/>
        </authorList>
    </citation>
    <scope>NUCLEOTIDE SEQUENCE [LARGE SCALE GENOMIC DNA]</scope>
    <source>
        <strain evidence="4">DFY41</strain>
    </source>
</reference>
<dbReference type="PANTHER" id="PTHR43576:SF3">
    <property type="entry name" value="ALPHA-L-ARABINOFURANOSIDASE C"/>
    <property type="match status" value="1"/>
</dbReference>
<dbReference type="SUPFAM" id="SSF51011">
    <property type="entry name" value="Glycosyl hydrolase domain"/>
    <property type="match status" value="1"/>
</dbReference>
<dbReference type="PANTHER" id="PTHR43576">
    <property type="entry name" value="ALPHA-L-ARABINOFURANOSIDASE C-RELATED"/>
    <property type="match status" value="1"/>
</dbReference>
<dbReference type="InterPro" id="IPR055235">
    <property type="entry name" value="ASD1_cat"/>
</dbReference>
<proteinExistence type="predicted"/>
<dbReference type="RefSeq" id="WP_378590556.1">
    <property type="nucleotide sequence ID" value="NZ_JBHSKD010000011.1"/>
</dbReference>